<evidence type="ECO:0000313" key="3">
    <source>
        <dbReference type="Proteomes" id="UP001165060"/>
    </source>
</evidence>
<feature type="region of interest" description="Disordered" evidence="1">
    <location>
        <begin position="138"/>
        <end position="165"/>
    </location>
</feature>
<evidence type="ECO:0000256" key="1">
    <source>
        <dbReference type="SAM" id="MobiDB-lite"/>
    </source>
</evidence>
<sequence length="165" mass="17971">KVLRAVAFENDAALLAGMAKCVKRADKEGDDFISKKLMPVIKCLIANWDVVNRREAGIVLSNITGSGVNAGKAVAAMAKVAKNKDGVKLLEAHMASLRQSYEDWQEATPDMLEEGKATDDELDAYQQAEESHEELYVARGSAMRSGRRSVRQRPTPTGAQTTSFS</sequence>
<accession>A0ABQ6N530</accession>
<feature type="compositionally biased region" description="Polar residues" evidence="1">
    <location>
        <begin position="152"/>
        <end position="165"/>
    </location>
</feature>
<protein>
    <submittedName>
        <fullName evidence="2">Uncharacterized protein</fullName>
    </submittedName>
</protein>
<reference evidence="2 3" key="1">
    <citation type="journal article" date="2023" name="Commun. Biol.">
        <title>Genome analysis of Parmales, the sister group of diatoms, reveals the evolutionary specialization of diatoms from phago-mixotrophs to photoautotrophs.</title>
        <authorList>
            <person name="Ban H."/>
            <person name="Sato S."/>
            <person name="Yoshikawa S."/>
            <person name="Yamada K."/>
            <person name="Nakamura Y."/>
            <person name="Ichinomiya M."/>
            <person name="Sato N."/>
            <person name="Blanc-Mathieu R."/>
            <person name="Endo H."/>
            <person name="Kuwata A."/>
            <person name="Ogata H."/>
        </authorList>
    </citation>
    <scope>NUCLEOTIDE SEQUENCE [LARGE SCALE GENOMIC DNA]</scope>
</reference>
<name>A0ABQ6N530_9STRA</name>
<evidence type="ECO:0000313" key="2">
    <source>
        <dbReference type="EMBL" id="GMI40804.1"/>
    </source>
</evidence>
<feature type="non-terminal residue" evidence="2">
    <location>
        <position position="1"/>
    </location>
</feature>
<keyword evidence="3" id="KW-1185">Reference proteome</keyword>
<dbReference type="Proteomes" id="UP001165060">
    <property type="component" value="Unassembled WGS sequence"/>
</dbReference>
<dbReference type="EMBL" id="BRYB01000955">
    <property type="protein sequence ID" value="GMI40804.1"/>
    <property type="molecule type" value="Genomic_DNA"/>
</dbReference>
<proteinExistence type="predicted"/>
<gene>
    <name evidence="2" type="ORF">TeGR_g3693</name>
</gene>
<comment type="caution">
    <text evidence="2">The sequence shown here is derived from an EMBL/GenBank/DDBJ whole genome shotgun (WGS) entry which is preliminary data.</text>
</comment>
<organism evidence="2 3">
    <name type="scientific">Tetraparma gracilis</name>
    <dbReference type="NCBI Taxonomy" id="2962635"/>
    <lineage>
        <taxon>Eukaryota</taxon>
        <taxon>Sar</taxon>
        <taxon>Stramenopiles</taxon>
        <taxon>Ochrophyta</taxon>
        <taxon>Bolidophyceae</taxon>
        <taxon>Parmales</taxon>
        <taxon>Triparmaceae</taxon>
        <taxon>Tetraparma</taxon>
    </lineage>
</organism>